<proteinExistence type="predicted"/>
<protein>
    <submittedName>
        <fullName evidence="2">SP-containing protein</fullName>
    </submittedName>
</protein>
<keyword evidence="3" id="KW-1185">Reference proteome</keyword>
<dbReference type="Proteomes" id="UP001334084">
    <property type="component" value="Chromosome 7"/>
</dbReference>
<gene>
    <name evidence="2" type="ORF">VNE69_07147</name>
</gene>
<accession>A0AAX4JDL7</accession>
<reference evidence="2" key="1">
    <citation type="journal article" date="2024" name="BMC Genomics">
        <title>Functional annotation of a divergent genome using sequence and structure-based similarity.</title>
        <authorList>
            <person name="Svedberg D."/>
            <person name="Winiger R.R."/>
            <person name="Berg A."/>
            <person name="Sharma H."/>
            <person name="Tellgren-Roth C."/>
            <person name="Debrunner-Vossbrinck B.A."/>
            <person name="Vossbrinck C.R."/>
            <person name="Barandun J."/>
        </authorList>
    </citation>
    <scope>NUCLEOTIDE SEQUENCE</scope>
    <source>
        <strain evidence="2">Illinois isolate</strain>
    </source>
</reference>
<evidence type="ECO:0000256" key="1">
    <source>
        <dbReference type="SAM" id="SignalP"/>
    </source>
</evidence>
<dbReference type="GeneID" id="90541903"/>
<feature type="chain" id="PRO_5043421834" evidence="1">
    <location>
        <begin position="17"/>
        <end position="179"/>
    </location>
</feature>
<dbReference type="KEGG" id="vnx:VNE69_07147"/>
<dbReference type="EMBL" id="CP142732">
    <property type="protein sequence ID" value="WUR04080.1"/>
    <property type="molecule type" value="Genomic_DNA"/>
</dbReference>
<dbReference type="AlphaFoldDB" id="A0AAX4JDL7"/>
<sequence length="179" mass="21648">MNVLIFLNTIFCSSLFFENSIINEYDSLRGRAIQLENLIVLIRDEIREEMPQMLEYLTESRNEKILMAFIKYNESLCLCNVGFLLDQKFNDFIKENPTKDSFYKIKVALERLSDFFFAFKSSHNYFMKIVCYDYKENENKHFDNRLRTINGIYQYFREELEEALKKIEEMKIEINIKIE</sequence>
<name>A0AAX4JDL7_9MICR</name>
<feature type="signal peptide" evidence="1">
    <location>
        <begin position="1"/>
        <end position="16"/>
    </location>
</feature>
<keyword evidence="1" id="KW-0732">Signal</keyword>
<dbReference type="RefSeq" id="XP_065330225.1">
    <property type="nucleotide sequence ID" value="XM_065474153.1"/>
</dbReference>
<organism evidence="2 3">
    <name type="scientific">Vairimorpha necatrix</name>
    <dbReference type="NCBI Taxonomy" id="6039"/>
    <lineage>
        <taxon>Eukaryota</taxon>
        <taxon>Fungi</taxon>
        <taxon>Fungi incertae sedis</taxon>
        <taxon>Microsporidia</taxon>
        <taxon>Nosematidae</taxon>
        <taxon>Vairimorpha</taxon>
    </lineage>
</organism>
<evidence type="ECO:0000313" key="2">
    <source>
        <dbReference type="EMBL" id="WUR04080.1"/>
    </source>
</evidence>
<evidence type="ECO:0000313" key="3">
    <source>
        <dbReference type="Proteomes" id="UP001334084"/>
    </source>
</evidence>